<dbReference type="PANTHER" id="PTHR33908:SF3">
    <property type="entry name" value="UNDECAPRENYL PHOSPHATE-ALPHA-4-AMINO-4-DEOXY-L-ARABINOSE ARABINOSYL TRANSFERASE"/>
    <property type="match status" value="1"/>
</dbReference>
<dbReference type="Proteomes" id="UP001193389">
    <property type="component" value="Chromosome"/>
</dbReference>
<protein>
    <submittedName>
        <fullName evidence="10">Melittin resistance protein PqaB</fullName>
    </submittedName>
</protein>
<evidence type="ECO:0000259" key="9">
    <source>
        <dbReference type="Pfam" id="PF13231"/>
    </source>
</evidence>
<dbReference type="KEGG" id="anf:AQPE_4305"/>
<feature type="transmembrane region" description="Helical" evidence="8">
    <location>
        <begin position="373"/>
        <end position="393"/>
    </location>
</feature>
<keyword evidence="6 8" id="KW-1133">Transmembrane helix</keyword>
<dbReference type="EMBL" id="AP018694">
    <property type="protein sequence ID" value="BBE20114.1"/>
    <property type="molecule type" value="Genomic_DNA"/>
</dbReference>
<dbReference type="AlphaFoldDB" id="A0A5K7SFY1"/>
<feature type="transmembrane region" description="Helical" evidence="8">
    <location>
        <begin position="292"/>
        <end position="310"/>
    </location>
</feature>
<dbReference type="GO" id="GO:0005886">
    <property type="term" value="C:plasma membrane"/>
    <property type="evidence" value="ECO:0007669"/>
    <property type="project" value="UniProtKB-SubCell"/>
</dbReference>
<evidence type="ECO:0000256" key="5">
    <source>
        <dbReference type="ARBA" id="ARBA00022692"/>
    </source>
</evidence>
<sequence length="528" mass="60184">MMSRYLTNNTLRYALFFIAVLPAFIFRDFTPDNESRYLSIADEALRNGAVFTFADHGIIYADKPPLYLWVVMFGKWLFGYHNLLFLGLFSYVPALVVLYIMDKWVKNILSERERLVAQLMLLTSGFFVGTAIVLRMDMMMCMFIVLALYTFFKMYIGEGKPRDSWLFPFFVFMAIFTKGPIGIIVPLVSTITFLILKKELRTIGKFWGYKMVLVLLVLCGAWFAGVYAEGGSQYLNDLLFNQTINRAVNSFHHKAPFYYYFGAFWYSLAPWSILIAGILIAGLKKKLAATDLELFFLVIALSTIATLSLFSSKLAVYMLPSIPFFVYLSALWLAKLGSPRWMFLLAGIPAIILILIFPGVIVASQLQKINEVGISPLVFISCFILSGSGILTFRLLRKHELNNAIISLGTGILISVFVVSFAIPRYNKYIGLQEICNQAKETAFEKGGVNYYYCEMTIADNLNAYLGVMPEKLRIVDLYKADSSMKTPAILFTWHKAIERNDSLRVFLKGKKMHQWGGNFYIEIDRKK</sequence>
<proteinExistence type="predicted"/>
<feature type="transmembrane region" description="Helical" evidence="8">
    <location>
        <begin position="12"/>
        <end position="29"/>
    </location>
</feature>
<evidence type="ECO:0000256" key="1">
    <source>
        <dbReference type="ARBA" id="ARBA00004651"/>
    </source>
</evidence>
<keyword evidence="5 8" id="KW-0812">Transmembrane</keyword>
<evidence type="ECO:0000256" key="8">
    <source>
        <dbReference type="SAM" id="Phobius"/>
    </source>
</evidence>
<feature type="transmembrane region" description="Helical" evidence="8">
    <location>
        <begin position="208"/>
        <end position="228"/>
    </location>
</feature>
<dbReference type="GO" id="GO:0009103">
    <property type="term" value="P:lipopolysaccharide biosynthetic process"/>
    <property type="evidence" value="ECO:0007669"/>
    <property type="project" value="UniProtKB-ARBA"/>
</dbReference>
<dbReference type="RefSeq" id="WP_318348290.1">
    <property type="nucleotide sequence ID" value="NZ_AP018694.1"/>
</dbReference>
<keyword evidence="2" id="KW-1003">Cell membrane</keyword>
<keyword evidence="3" id="KW-0328">Glycosyltransferase</keyword>
<reference evidence="10" key="1">
    <citation type="journal article" date="2020" name="Int. J. Syst. Evol. Microbiol.">
        <title>Aquipluma nitroreducens gen. nov. sp. nov., a novel facultatively anaerobic bacterium isolated from a freshwater lake.</title>
        <authorList>
            <person name="Watanabe M."/>
            <person name="Kojima H."/>
            <person name="Fukui M."/>
        </authorList>
    </citation>
    <scope>NUCLEOTIDE SEQUENCE</scope>
    <source>
        <strain evidence="10">MeG22</strain>
    </source>
</reference>
<organism evidence="10 11">
    <name type="scientific">Aquipluma nitroreducens</name>
    <dbReference type="NCBI Taxonomy" id="2010828"/>
    <lineage>
        <taxon>Bacteria</taxon>
        <taxon>Pseudomonadati</taxon>
        <taxon>Bacteroidota</taxon>
        <taxon>Bacteroidia</taxon>
        <taxon>Marinilabiliales</taxon>
        <taxon>Prolixibacteraceae</taxon>
        <taxon>Aquipluma</taxon>
    </lineage>
</organism>
<evidence type="ECO:0000256" key="4">
    <source>
        <dbReference type="ARBA" id="ARBA00022679"/>
    </source>
</evidence>
<evidence type="ECO:0000313" key="10">
    <source>
        <dbReference type="EMBL" id="BBE20114.1"/>
    </source>
</evidence>
<feature type="transmembrane region" description="Helical" evidence="8">
    <location>
        <begin position="405"/>
        <end position="423"/>
    </location>
</feature>
<dbReference type="InterPro" id="IPR038731">
    <property type="entry name" value="RgtA/B/C-like"/>
</dbReference>
<dbReference type="InterPro" id="IPR050297">
    <property type="entry name" value="LipidA_mod_glycosyltrf_83"/>
</dbReference>
<evidence type="ECO:0000256" key="7">
    <source>
        <dbReference type="ARBA" id="ARBA00023136"/>
    </source>
</evidence>
<keyword evidence="11" id="KW-1185">Reference proteome</keyword>
<dbReference type="Pfam" id="PF13231">
    <property type="entry name" value="PMT_2"/>
    <property type="match status" value="1"/>
</dbReference>
<feature type="transmembrane region" description="Helical" evidence="8">
    <location>
        <begin position="257"/>
        <end position="280"/>
    </location>
</feature>
<feature type="transmembrane region" description="Helical" evidence="8">
    <location>
        <begin position="341"/>
        <end position="361"/>
    </location>
</feature>
<evidence type="ECO:0000256" key="6">
    <source>
        <dbReference type="ARBA" id="ARBA00022989"/>
    </source>
</evidence>
<feature type="transmembrane region" description="Helical" evidence="8">
    <location>
        <begin position="316"/>
        <end position="334"/>
    </location>
</feature>
<accession>A0A5K7SFY1</accession>
<gene>
    <name evidence="10" type="ORF">AQPE_4305</name>
</gene>
<keyword evidence="4" id="KW-0808">Transferase</keyword>
<feature type="transmembrane region" description="Helical" evidence="8">
    <location>
        <begin position="121"/>
        <end position="149"/>
    </location>
</feature>
<feature type="domain" description="Glycosyltransferase RgtA/B/C/D-like" evidence="9">
    <location>
        <begin position="62"/>
        <end position="219"/>
    </location>
</feature>
<feature type="transmembrane region" description="Helical" evidence="8">
    <location>
        <begin position="169"/>
        <end position="196"/>
    </location>
</feature>
<keyword evidence="7 8" id="KW-0472">Membrane</keyword>
<dbReference type="GO" id="GO:0010041">
    <property type="term" value="P:response to iron(III) ion"/>
    <property type="evidence" value="ECO:0007669"/>
    <property type="project" value="TreeGrafter"/>
</dbReference>
<evidence type="ECO:0000256" key="3">
    <source>
        <dbReference type="ARBA" id="ARBA00022676"/>
    </source>
</evidence>
<name>A0A5K7SFY1_9BACT</name>
<dbReference type="GO" id="GO:0016763">
    <property type="term" value="F:pentosyltransferase activity"/>
    <property type="evidence" value="ECO:0007669"/>
    <property type="project" value="TreeGrafter"/>
</dbReference>
<dbReference type="PANTHER" id="PTHR33908">
    <property type="entry name" value="MANNOSYLTRANSFERASE YKCB-RELATED"/>
    <property type="match status" value="1"/>
</dbReference>
<comment type="subcellular location">
    <subcellularLocation>
        <location evidence="1">Cell membrane</location>
        <topology evidence="1">Multi-pass membrane protein</topology>
    </subcellularLocation>
</comment>
<evidence type="ECO:0000313" key="11">
    <source>
        <dbReference type="Proteomes" id="UP001193389"/>
    </source>
</evidence>
<evidence type="ECO:0000256" key="2">
    <source>
        <dbReference type="ARBA" id="ARBA00022475"/>
    </source>
</evidence>
<feature type="transmembrane region" description="Helical" evidence="8">
    <location>
        <begin position="78"/>
        <end position="100"/>
    </location>
</feature>